<proteinExistence type="predicted"/>
<name>A0A7J6ACG1_AMEME</name>
<protein>
    <submittedName>
        <fullName evidence="1">Uncharacterized protein</fullName>
    </submittedName>
</protein>
<dbReference type="EMBL" id="JAAGNN010000016">
    <property type="protein sequence ID" value="KAF4079148.1"/>
    <property type="molecule type" value="Genomic_DNA"/>
</dbReference>
<evidence type="ECO:0000313" key="1">
    <source>
        <dbReference type="EMBL" id="KAF4079148.1"/>
    </source>
</evidence>
<evidence type="ECO:0000313" key="2">
    <source>
        <dbReference type="Proteomes" id="UP000593565"/>
    </source>
</evidence>
<dbReference type="Proteomes" id="UP000593565">
    <property type="component" value="Unassembled WGS sequence"/>
</dbReference>
<accession>A0A7J6ACG1</accession>
<comment type="caution">
    <text evidence="1">The sequence shown here is derived from an EMBL/GenBank/DDBJ whole genome shotgun (WGS) entry which is preliminary data.</text>
</comment>
<sequence length="57" mass="6810">MPWRRRCSGNRGKSRGIAEREHSLFLLTDDQLKLFRSFPPSSCPTGRMKEKRSRCRW</sequence>
<organism evidence="1 2">
    <name type="scientific">Ameiurus melas</name>
    <name type="common">Black bullhead</name>
    <name type="synonym">Silurus melas</name>
    <dbReference type="NCBI Taxonomy" id="219545"/>
    <lineage>
        <taxon>Eukaryota</taxon>
        <taxon>Metazoa</taxon>
        <taxon>Chordata</taxon>
        <taxon>Craniata</taxon>
        <taxon>Vertebrata</taxon>
        <taxon>Euteleostomi</taxon>
        <taxon>Actinopterygii</taxon>
        <taxon>Neopterygii</taxon>
        <taxon>Teleostei</taxon>
        <taxon>Ostariophysi</taxon>
        <taxon>Siluriformes</taxon>
        <taxon>Ictaluridae</taxon>
        <taxon>Ameiurus</taxon>
    </lineage>
</organism>
<keyword evidence="2" id="KW-1185">Reference proteome</keyword>
<dbReference type="AlphaFoldDB" id="A0A7J6ACG1"/>
<gene>
    <name evidence="1" type="ORF">AMELA_G00189760</name>
</gene>
<reference evidence="1 2" key="1">
    <citation type="submission" date="2020-02" db="EMBL/GenBank/DDBJ databases">
        <title>A chromosome-scale genome assembly of the black bullhead catfish (Ameiurus melas).</title>
        <authorList>
            <person name="Wen M."/>
            <person name="Zham M."/>
            <person name="Cabau C."/>
            <person name="Klopp C."/>
            <person name="Donnadieu C."/>
            <person name="Roques C."/>
            <person name="Bouchez O."/>
            <person name="Lampietro C."/>
            <person name="Jouanno E."/>
            <person name="Herpin A."/>
            <person name="Louis A."/>
            <person name="Berthelot C."/>
            <person name="Parey E."/>
            <person name="Roest-Crollius H."/>
            <person name="Braasch I."/>
            <person name="Postlethwait J."/>
            <person name="Robinson-Rechavi M."/>
            <person name="Echchiki A."/>
            <person name="Begum T."/>
            <person name="Montfort J."/>
            <person name="Schartl M."/>
            <person name="Bobe J."/>
            <person name="Guiguen Y."/>
        </authorList>
    </citation>
    <scope>NUCLEOTIDE SEQUENCE [LARGE SCALE GENOMIC DNA]</scope>
    <source>
        <strain evidence="1">M_S1</strain>
        <tissue evidence="1">Blood</tissue>
    </source>
</reference>